<proteinExistence type="predicted"/>
<dbReference type="EMBL" id="CM029052">
    <property type="protein sequence ID" value="KAG2557615.1"/>
    <property type="molecule type" value="Genomic_DNA"/>
</dbReference>
<dbReference type="InterPro" id="IPR013088">
    <property type="entry name" value="Znf_NHR/GATA"/>
</dbReference>
<feature type="domain" description="GATA-type" evidence="2">
    <location>
        <begin position="22"/>
        <end position="76"/>
    </location>
</feature>
<name>A0A8T0P9T2_PANVG</name>
<protein>
    <recommendedName>
        <fullName evidence="2">GATA-type domain-containing protein</fullName>
    </recommendedName>
</protein>
<sequence length="76" mass="8327">MEFDDDRDIGVGSGNSEVDDEVDEPARCLHCGISANVTPHMHHGPEGRRTLCNSCGIAWAKGYNLEDAGIVFERRP</sequence>
<dbReference type="AlphaFoldDB" id="A0A8T0P9T2"/>
<dbReference type="InterPro" id="IPR045280">
    <property type="entry name" value="TIFY-like"/>
</dbReference>
<dbReference type="Pfam" id="PF00320">
    <property type="entry name" value="GATA"/>
    <property type="match status" value="1"/>
</dbReference>
<evidence type="ECO:0000313" key="3">
    <source>
        <dbReference type="EMBL" id="KAG2557615.1"/>
    </source>
</evidence>
<dbReference type="Proteomes" id="UP000823388">
    <property type="component" value="Chromosome 8N"/>
</dbReference>
<dbReference type="GO" id="GO:0043565">
    <property type="term" value="F:sequence-specific DNA binding"/>
    <property type="evidence" value="ECO:0007669"/>
    <property type="project" value="InterPro"/>
</dbReference>
<dbReference type="Gene3D" id="3.30.50.10">
    <property type="entry name" value="Erythroid Transcription Factor GATA-1, subunit A"/>
    <property type="match status" value="1"/>
</dbReference>
<keyword evidence="4" id="KW-1185">Reference proteome</keyword>
<organism evidence="3 4">
    <name type="scientific">Panicum virgatum</name>
    <name type="common">Blackwell switchgrass</name>
    <dbReference type="NCBI Taxonomy" id="38727"/>
    <lineage>
        <taxon>Eukaryota</taxon>
        <taxon>Viridiplantae</taxon>
        <taxon>Streptophyta</taxon>
        <taxon>Embryophyta</taxon>
        <taxon>Tracheophyta</taxon>
        <taxon>Spermatophyta</taxon>
        <taxon>Magnoliopsida</taxon>
        <taxon>Liliopsida</taxon>
        <taxon>Poales</taxon>
        <taxon>Poaceae</taxon>
        <taxon>PACMAD clade</taxon>
        <taxon>Panicoideae</taxon>
        <taxon>Panicodae</taxon>
        <taxon>Paniceae</taxon>
        <taxon>Panicinae</taxon>
        <taxon>Panicum</taxon>
        <taxon>Panicum sect. Hiantes</taxon>
    </lineage>
</organism>
<dbReference type="PANTHER" id="PTHR46125">
    <property type="entry name" value="GATA TRANSCRIPTION FACTOR 28"/>
    <property type="match status" value="1"/>
</dbReference>
<comment type="caution">
    <text evidence="3">The sequence shown here is derived from an EMBL/GenBank/DDBJ whole genome shotgun (WGS) entry which is preliminary data.</text>
</comment>
<accession>A0A8T0P9T2</accession>
<evidence type="ECO:0000313" key="4">
    <source>
        <dbReference type="Proteomes" id="UP000823388"/>
    </source>
</evidence>
<dbReference type="GO" id="GO:0008270">
    <property type="term" value="F:zinc ion binding"/>
    <property type="evidence" value="ECO:0007669"/>
    <property type="project" value="InterPro"/>
</dbReference>
<evidence type="ECO:0000256" key="1">
    <source>
        <dbReference type="SAM" id="MobiDB-lite"/>
    </source>
</evidence>
<dbReference type="PANTHER" id="PTHR46125:SF24">
    <property type="entry name" value="GATA TRANSCRIPTION FACTOR 18"/>
    <property type="match status" value="1"/>
</dbReference>
<reference evidence="3" key="1">
    <citation type="submission" date="2020-05" db="EMBL/GenBank/DDBJ databases">
        <title>WGS assembly of Panicum virgatum.</title>
        <authorList>
            <person name="Lovell J.T."/>
            <person name="Jenkins J."/>
            <person name="Shu S."/>
            <person name="Juenger T.E."/>
            <person name="Schmutz J."/>
        </authorList>
    </citation>
    <scope>NUCLEOTIDE SEQUENCE</scope>
    <source>
        <strain evidence="3">AP13</strain>
    </source>
</reference>
<dbReference type="SMART" id="SM00401">
    <property type="entry name" value="ZnF_GATA"/>
    <property type="match status" value="1"/>
</dbReference>
<dbReference type="SUPFAM" id="SSF57716">
    <property type="entry name" value="Glucocorticoid receptor-like (DNA-binding domain)"/>
    <property type="match status" value="1"/>
</dbReference>
<feature type="region of interest" description="Disordered" evidence="1">
    <location>
        <begin position="1"/>
        <end position="22"/>
    </location>
</feature>
<evidence type="ECO:0000259" key="2">
    <source>
        <dbReference type="SMART" id="SM00401"/>
    </source>
</evidence>
<dbReference type="InterPro" id="IPR000679">
    <property type="entry name" value="Znf_GATA"/>
</dbReference>
<dbReference type="GO" id="GO:0006355">
    <property type="term" value="P:regulation of DNA-templated transcription"/>
    <property type="evidence" value="ECO:0007669"/>
    <property type="project" value="InterPro"/>
</dbReference>
<gene>
    <name evidence="3" type="ORF">PVAP13_8NG213601</name>
</gene>